<proteinExistence type="predicted"/>
<accession>A0ABR2LLJ1</accession>
<protein>
    <submittedName>
        <fullName evidence="1">Uncharacterized protein</fullName>
    </submittedName>
</protein>
<reference evidence="1 2" key="1">
    <citation type="journal article" date="2022" name="Nat. Plants">
        <title>Genomes of leafy and leafless Platanthera orchids illuminate the evolution of mycoheterotrophy.</title>
        <authorList>
            <person name="Li M.H."/>
            <person name="Liu K.W."/>
            <person name="Li Z."/>
            <person name="Lu H.C."/>
            <person name="Ye Q.L."/>
            <person name="Zhang D."/>
            <person name="Wang J.Y."/>
            <person name="Li Y.F."/>
            <person name="Zhong Z.M."/>
            <person name="Liu X."/>
            <person name="Yu X."/>
            <person name="Liu D.K."/>
            <person name="Tu X.D."/>
            <person name="Liu B."/>
            <person name="Hao Y."/>
            <person name="Liao X.Y."/>
            <person name="Jiang Y.T."/>
            <person name="Sun W.H."/>
            <person name="Chen J."/>
            <person name="Chen Y.Q."/>
            <person name="Ai Y."/>
            <person name="Zhai J.W."/>
            <person name="Wu S.S."/>
            <person name="Zhou Z."/>
            <person name="Hsiao Y.Y."/>
            <person name="Wu W.L."/>
            <person name="Chen Y.Y."/>
            <person name="Lin Y.F."/>
            <person name="Hsu J.L."/>
            <person name="Li C.Y."/>
            <person name="Wang Z.W."/>
            <person name="Zhao X."/>
            <person name="Zhong W.Y."/>
            <person name="Ma X.K."/>
            <person name="Ma L."/>
            <person name="Huang J."/>
            <person name="Chen G.Z."/>
            <person name="Huang M.Z."/>
            <person name="Huang L."/>
            <person name="Peng D.H."/>
            <person name="Luo Y.B."/>
            <person name="Zou S.Q."/>
            <person name="Chen S.P."/>
            <person name="Lan S."/>
            <person name="Tsai W.C."/>
            <person name="Van de Peer Y."/>
            <person name="Liu Z.J."/>
        </authorList>
    </citation>
    <scope>NUCLEOTIDE SEQUENCE [LARGE SCALE GENOMIC DNA]</scope>
    <source>
        <strain evidence="1">Lor288</strain>
    </source>
</reference>
<evidence type="ECO:0000313" key="2">
    <source>
        <dbReference type="Proteomes" id="UP001412067"/>
    </source>
</evidence>
<organism evidence="1 2">
    <name type="scientific">Platanthera guangdongensis</name>
    <dbReference type="NCBI Taxonomy" id="2320717"/>
    <lineage>
        <taxon>Eukaryota</taxon>
        <taxon>Viridiplantae</taxon>
        <taxon>Streptophyta</taxon>
        <taxon>Embryophyta</taxon>
        <taxon>Tracheophyta</taxon>
        <taxon>Spermatophyta</taxon>
        <taxon>Magnoliopsida</taxon>
        <taxon>Liliopsida</taxon>
        <taxon>Asparagales</taxon>
        <taxon>Orchidaceae</taxon>
        <taxon>Orchidoideae</taxon>
        <taxon>Orchideae</taxon>
        <taxon>Orchidinae</taxon>
        <taxon>Platanthera</taxon>
    </lineage>
</organism>
<evidence type="ECO:0000313" key="1">
    <source>
        <dbReference type="EMBL" id="KAK8943979.1"/>
    </source>
</evidence>
<dbReference type="EMBL" id="JBBWWR010000018">
    <property type="protein sequence ID" value="KAK8943979.1"/>
    <property type="molecule type" value="Genomic_DNA"/>
</dbReference>
<name>A0ABR2LLJ1_9ASPA</name>
<keyword evidence="2" id="KW-1185">Reference proteome</keyword>
<sequence length="253" mass="28176">MGNQNNKEVPKKLKMDCQSHKHQNNSLQVAFDGLANKVVSYDLQIQDTLKYIDELHQHVNEEATGFLNKIEFLKAEVSEDVFALKQEQDFVLGIILEAVGKLDACTRLKILEDLMSAGCFDYYDVVVCCSGVRATICCCNEIVWNDENLSRFRSAKIPPRRSSAKIPPNLLIFLLAAISQVGHQRQDSAIPQAGSVFRLPHRCPILGTRDALFARLNLTISATSIGLSKKLSTIAPVQSEFHKAYENGISKAK</sequence>
<gene>
    <name evidence="1" type="ORF">KSP40_PGU005403</name>
</gene>
<dbReference type="Proteomes" id="UP001412067">
    <property type="component" value="Unassembled WGS sequence"/>
</dbReference>
<comment type="caution">
    <text evidence="1">The sequence shown here is derived from an EMBL/GenBank/DDBJ whole genome shotgun (WGS) entry which is preliminary data.</text>
</comment>